<reference evidence="1" key="1">
    <citation type="journal article" date="2014" name="PLoS ONE">
        <title>Transcriptome-Based Identification of ABC Transporters in the Western Tarnished Plant Bug Lygus hesperus.</title>
        <authorList>
            <person name="Hull J.J."/>
            <person name="Chaney K."/>
            <person name="Geib S.M."/>
            <person name="Fabrick J.A."/>
            <person name="Brent C.S."/>
            <person name="Walsh D."/>
            <person name="Lavine L.C."/>
        </authorList>
    </citation>
    <scope>NUCLEOTIDE SEQUENCE</scope>
</reference>
<protein>
    <submittedName>
        <fullName evidence="1">Uncharacterized protein</fullName>
    </submittedName>
</protein>
<feature type="non-terminal residue" evidence="1">
    <location>
        <position position="1"/>
    </location>
</feature>
<sequence length="185" mass="21219">QWLSHLAKHSRISEMARISTADWINSNKLIDVTLRNPQTVSYALDSEPVTFLGVLIDPTLTWIAHCDQLAGRLRKTLFLLRSLSHQVSPEVLLHGYYGCFHSLMSYSIISWGHSSSAAKLFGLQRKAIRILGQIDYRQDCRKGFISMKIITLPSLFIKECLLMAHKNKSEWPRIRDVQEHQTRGC</sequence>
<gene>
    <name evidence="1" type="ORF">CM83_104145</name>
</gene>
<evidence type="ECO:0000313" key="1">
    <source>
        <dbReference type="EMBL" id="JAG36187.1"/>
    </source>
</evidence>
<name>A0A0A9YT46_LYGHE</name>
<dbReference type="AlphaFoldDB" id="A0A0A9YT46"/>
<feature type="non-terminal residue" evidence="1">
    <location>
        <position position="185"/>
    </location>
</feature>
<organism evidence="1">
    <name type="scientific">Lygus hesperus</name>
    <name type="common">Western plant bug</name>
    <dbReference type="NCBI Taxonomy" id="30085"/>
    <lineage>
        <taxon>Eukaryota</taxon>
        <taxon>Metazoa</taxon>
        <taxon>Ecdysozoa</taxon>
        <taxon>Arthropoda</taxon>
        <taxon>Hexapoda</taxon>
        <taxon>Insecta</taxon>
        <taxon>Pterygota</taxon>
        <taxon>Neoptera</taxon>
        <taxon>Paraneoptera</taxon>
        <taxon>Hemiptera</taxon>
        <taxon>Heteroptera</taxon>
        <taxon>Panheteroptera</taxon>
        <taxon>Cimicomorpha</taxon>
        <taxon>Miridae</taxon>
        <taxon>Mirini</taxon>
        <taxon>Lygus</taxon>
    </lineage>
</organism>
<dbReference type="EMBL" id="GBHO01007417">
    <property type="protein sequence ID" value="JAG36187.1"/>
    <property type="molecule type" value="Transcribed_RNA"/>
</dbReference>
<proteinExistence type="predicted"/>
<accession>A0A0A9YT46</accession>
<reference evidence="1" key="2">
    <citation type="submission" date="2014-07" db="EMBL/GenBank/DDBJ databases">
        <authorList>
            <person name="Hull J."/>
        </authorList>
    </citation>
    <scope>NUCLEOTIDE SEQUENCE</scope>
</reference>